<gene>
    <name evidence="2" type="ORF">FA743_10665</name>
</gene>
<feature type="region of interest" description="Disordered" evidence="1">
    <location>
        <begin position="1"/>
        <end position="25"/>
    </location>
</feature>
<name>A0A4U0R9A6_9RHOB</name>
<comment type="caution">
    <text evidence="2">The sequence shown here is derived from an EMBL/GenBank/DDBJ whole genome shotgun (WGS) entry which is preliminary data.</text>
</comment>
<reference evidence="2 3" key="1">
    <citation type="submission" date="2019-04" db="EMBL/GenBank/DDBJ databases">
        <authorList>
            <person name="Li J."/>
        </authorList>
    </citation>
    <scope>NUCLEOTIDE SEQUENCE [LARGE SCALE GENOMIC DNA]</scope>
    <source>
        <strain evidence="2 3">KCTC 42687</strain>
    </source>
</reference>
<evidence type="ECO:0000256" key="1">
    <source>
        <dbReference type="SAM" id="MobiDB-lite"/>
    </source>
</evidence>
<evidence type="ECO:0000313" key="3">
    <source>
        <dbReference type="Proteomes" id="UP000309747"/>
    </source>
</evidence>
<dbReference type="EMBL" id="SUNI01000009">
    <property type="protein sequence ID" value="TJZ91557.1"/>
    <property type="molecule type" value="Genomic_DNA"/>
</dbReference>
<proteinExistence type="predicted"/>
<dbReference type="AlphaFoldDB" id="A0A4U0R9A6"/>
<accession>A0A4U0R9A6</accession>
<dbReference type="OrthoDB" id="7779104at2"/>
<sequence>MGETPRPDQISPIEDPGTVGLGPGHPGSFYAIVAGHLVRIDAASGRIQSILRPLPAPPAPPD</sequence>
<dbReference type="RefSeq" id="WP_136886093.1">
    <property type="nucleotide sequence ID" value="NZ_SUNI01000009.1"/>
</dbReference>
<keyword evidence="3" id="KW-1185">Reference proteome</keyword>
<protein>
    <submittedName>
        <fullName evidence="2">Uncharacterized protein</fullName>
    </submittedName>
</protein>
<evidence type="ECO:0000313" key="2">
    <source>
        <dbReference type="EMBL" id="TJZ91557.1"/>
    </source>
</evidence>
<dbReference type="Proteomes" id="UP000309747">
    <property type="component" value="Unassembled WGS sequence"/>
</dbReference>
<organism evidence="2 3">
    <name type="scientific">Paracoccus gahaiensis</name>
    <dbReference type="NCBI Taxonomy" id="1706839"/>
    <lineage>
        <taxon>Bacteria</taxon>
        <taxon>Pseudomonadati</taxon>
        <taxon>Pseudomonadota</taxon>
        <taxon>Alphaproteobacteria</taxon>
        <taxon>Rhodobacterales</taxon>
        <taxon>Paracoccaceae</taxon>
        <taxon>Paracoccus</taxon>
    </lineage>
</organism>